<proteinExistence type="inferred from homology"/>
<dbReference type="EMBL" id="BAAAZR010000010">
    <property type="protein sequence ID" value="GAA3819238.1"/>
    <property type="molecule type" value="Genomic_DNA"/>
</dbReference>
<gene>
    <name evidence="3" type="ORF">GCM10022226_44690</name>
</gene>
<feature type="domain" description="Glycosyl hydrolase family 13 catalytic" evidence="2">
    <location>
        <begin position="23"/>
        <end position="446"/>
    </location>
</feature>
<evidence type="ECO:0000256" key="1">
    <source>
        <dbReference type="ARBA" id="ARBA00008061"/>
    </source>
</evidence>
<dbReference type="Gene3D" id="3.20.20.80">
    <property type="entry name" value="Glycosidases"/>
    <property type="match status" value="2"/>
</dbReference>
<evidence type="ECO:0000313" key="3">
    <source>
        <dbReference type="EMBL" id="GAA3819238.1"/>
    </source>
</evidence>
<dbReference type="SUPFAM" id="SSF51445">
    <property type="entry name" value="(Trans)glycosidases"/>
    <property type="match status" value="1"/>
</dbReference>
<dbReference type="Proteomes" id="UP001500888">
    <property type="component" value="Unassembled WGS sequence"/>
</dbReference>
<keyword evidence="3" id="KW-0378">Hydrolase</keyword>
<keyword evidence="4" id="KW-1185">Reference proteome</keyword>
<name>A0ABP7II94_9ACTN</name>
<comment type="similarity">
    <text evidence="1">Belongs to the glycosyl hydrolase 13 family.</text>
</comment>
<dbReference type="Pfam" id="PF00128">
    <property type="entry name" value="Alpha-amylase"/>
    <property type="match status" value="1"/>
</dbReference>
<accession>A0ABP7II94</accession>
<organism evidence="3 4">
    <name type="scientific">Sphaerisporangium flaviroseum</name>
    <dbReference type="NCBI Taxonomy" id="509199"/>
    <lineage>
        <taxon>Bacteria</taxon>
        <taxon>Bacillati</taxon>
        <taxon>Actinomycetota</taxon>
        <taxon>Actinomycetes</taxon>
        <taxon>Streptosporangiales</taxon>
        <taxon>Streptosporangiaceae</taxon>
        <taxon>Sphaerisporangium</taxon>
    </lineage>
</organism>
<dbReference type="RefSeq" id="WP_344943347.1">
    <property type="nucleotide sequence ID" value="NZ_BAAAZR010000010.1"/>
</dbReference>
<protein>
    <submittedName>
        <fullName evidence="3">Glycoside hydrolase family 13 protein</fullName>
    </submittedName>
</protein>
<dbReference type="PANTHER" id="PTHR10357:SF179">
    <property type="entry name" value="NEUTRAL AND BASIC AMINO ACID TRANSPORT PROTEIN RBAT"/>
    <property type="match status" value="1"/>
</dbReference>
<evidence type="ECO:0000313" key="4">
    <source>
        <dbReference type="Proteomes" id="UP001500888"/>
    </source>
</evidence>
<dbReference type="GO" id="GO:0016787">
    <property type="term" value="F:hydrolase activity"/>
    <property type="evidence" value="ECO:0007669"/>
    <property type="project" value="UniProtKB-KW"/>
</dbReference>
<dbReference type="InterPro" id="IPR017853">
    <property type="entry name" value="GH"/>
</dbReference>
<dbReference type="PANTHER" id="PTHR10357">
    <property type="entry name" value="ALPHA-AMYLASE FAMILY MEMBER"/>
    <property type="match status" value="1"/>
</dbReference>
<dbReference type="InterPro" id="IPR006047">
    <property type="entry name" value="GH13_cat_dom"/>
</dbReference>
<reference evidence="4" key="1">
    <citation type="journal article" date="2019" name="Int. J. Syst. Evol. Microbiol.">
        <title>The Global Catalogue of Microorganisms (GCM) 10K type strain sequencing project: providing services to taxonomists for standard genome sequencing and annotation.</title>
        <authorList>
            <consortium name="The Broad Institute Genomics Platform"/>
            <consortium name="The Broad Institute Genome Sequencing Center for Infectious Disease"/>
            <person name="Wu L."/>
            <person name="Ma J."/>
        </authorList>
    </citation>
    <scope>NUCLEOTIDE SEQUENCE [LARGE SCALE GENOMIC DNA]</scope>
    <source>
        <strain evidence="4">JCM 16908</strain>
    </source>
</reference>
<dbReference type="Gene3D" id="3.90.400.10">
    <property type="entry name" value="Oligo-1,6-glucosidase, Domain 2"/>
    <property type="match status" value="1"/>
</dbReference>
<comment type="caution">
    <text evidence="3">The sequence shown here is derived from an EMBL/GenBank/DDBJ whole genome shotgun (WGS) entry which is preliminary data.</text>
</comment>
<dbReference type="CDD" id="cd11332">
    <property type="entry name" value="AmyAc_OligoGlu_TS"/>
    <property type="match status" value="1"/>
</dbReference>
<sequence length="570" mass="62748">MTAEFASSPTSPAGWWRHAVIYQVYIRSFADGNGDGVGDIAGIRSRLPYLAGLGVDAMWITPWYDSPMADGGYDVADFRAIAPQLGTLAEAELLIEEAHGHGLRVILDIVPNHTSNRHRWFAAALAAGPGSPERERYWFRPGRGADGALPPNDWGSVFGGPAWTRVTGPGGVPEEWYLHLFAPEQPDVNWANDDVRAEFESILRFWFDRGVDGFRIDVAHGLAKDPLLPDLLPPGAAPRTATTVKPIEGEQSADRRVAGHPHWDRDEVHEVYRAWRRVADSYVETPGGARIFVAEAWRVRNGGLSRYLRPGELNTAFNFDFLKCPWNAGELRRTIDEHLAELEEVGAPATWVLSSHDVTRHVTRYGVDGDWTRWRRELDGNPVDLALGTRRARAAALLMLALPGVAYLYQGEELGLPEVDDLPAEALQDPIWERSGHRIRGRDGCRVPLPWSPAGPSLGFGGTSPWLPQPPQWRDLSAEVQAADPGSTLALYRKALRLRRARLGGEGGPLRWMEAPEHVLAFERGAALRCLVNLSPRPVPLPARDERLLTSGPTAGGLLPPDTAAWLAPG</sequence>
<dbReference type="SMART" id="SM00642">
    <property type="entry name" value="Aamy"/>
    <property type="match status" value="1"/>
</dbReference>
<evidence type="ECO:0000259" key="2">
    <source>
        <dbReference type="SMART" id="SM00642"/>
    </source>
</evidence>
<dbReference type="InterPro" id="IPR045857">
    <property type="entry name" value="O16G_dom_2"/>
</dbReference>